<keyword evidence="5" id="KW-0328">Glycosyltransferase</keyword>
<sequence length="303" mass="35680">GSTITQQLAKNLFPRDTTYYRFGLVRKVKLGITKFKEWQTAVKLEKQYTKEEIITMYLNVFDFLYQAVGVRSAASVYFNTTPDSLNIEQSAMLIGMAKNPAYYNPIRRYDEILKRRNIVLSQMVKYGYLAKEVYDSLKILPIELDFQEESHISGLATYFREYLRTTMIKPEPKRRFFLFNDQFEEAVYEWENNPLYGWCRKNRKPDGSNYNLYRDGIKIYTTINSKLQQFAEASVREHLAELQETFMEKVTELKNPPFSDDLEIEEIEGIMGSSIRRTDRYRSLRNNGVNNDSISAVLILRLK</sequence>
<evidence type="ECO:0000259" key="14">
    <source>
        <dbReference type="Pfam" id="PF00912"/>
    </source>
</evidence>
<evidence type="ECO:0000256" key="2">
    <source>
        <dbReference type="ARBA" id="ARBA00022475"/>
    </source>
</evidence>
<dbReference type="InterPro" id="IPR001264">
    <property type="entry name" value="Glyco_trans_51"/>
</dbReference>
<keyword evidence="7" id="KW-0133">Cell shape</keyword>
<dbReference type="GO" id="GO:0006508">
    <property type="term" value="P:proteolysis"/>
    <property type="evidence" value="ECO:0007669"/>
    <property type="project" value="UniProtKB-KW"/>
</dbReference>
<keyword evidence="4" id="KW-0378">Hydrolase</keyword>
<accession>X1BG79</accession>
<feature type="domain" description="Glycosyl transferase family 51" evidence="14">
    <location>
        <begin position="1"/>
        <end position="123"/>
    </location>
</feature>
<keyword evidence="8" id="KW-0573">Peptidoglycan synthesis</keyword>
<evidence type="ECO:0000256" key="6">
    <source>
        <dbReference type="ARBA" id="ARBA00022679"/>
    </source>
</evidence>
<proteinExistence type="predicted"/>
<dbReference type="PANTHER" id="PTHR32282">
    <property type="entry name" value="BINDING PROTEIN TRANSPEPTIDASE, PUTATIVE-RELATED"/>
    <property type="match status" value="1"/>
</dbReference>
<evidence type="ECO:0000256" key="3">
    <source>
        <dbReference type="ARBA" id="ARBA00022645"/>
    </source>
</evidence>
<dbReference type="InterPro" id="IPR023346">
    <property type="entry name" value="Lysozyme-like_dom_sf"/>
</dbReference>
<reference evidence="15" key="1">
    <citation type="journal article" date="2014" name="Front. Microbiol.">
        <title>High frequency of phylogenetically diverse reductive dehalogenase-homologous genes in deep subseafloor sedimentary metagenomes.</title>
        <authorList>
            <person name="Kawai M."/>
            <person name="Futagami T."/>
            <person name="Toyoda A."/>
            <person name="Takaki Y."/>
            <person name="Nishi S."/>
            <person name="Hori S."/>
            <person name="Arai W."/>
            <person name="Tsubouchi T."/>
            <person name="Morono Y."/>
            <person name="Uchiyama I."/>
            <person name="Ito T."/>
            <person name="Fujiyama A."/>
            <person name="Inagaki F."/>
            <person name="Takami H."/>
        </authorList>
    </citation>
    <scope>NUCLEOTIDE SEQUENCE</scope>
    <source>
        <strain evidence="15">Expedition CK06-06</strain>
    </source>
</reference>
<comment type="caution">
    <text evidence="15">The sequence shown here is derived from an EMBL/GenBank/DDBJ whole genome shotgun (WGS) entry which is preliminary data.</text>
</comment>
<keyword evidence="11" id="KW-0961">Cell wall biogenesis/degradation</keyword>
<dbReference type="EMBL" id="BART01015333">
    <property type="protein sequence ID" value="GAG83118.1"/>
    <property type="molecule type" value="Genomic_DNA"/>
</dbReference>
<evidence type="ECO:0000256" key="10">
    <source>
        <dbReference type="ARBA" id="ARBA00023268"/>
    </source>
</evidence>
<keyword evidence="6" id="KW-0808">Transferase</keyword>
<dbReference type="Pfam" id="PF00912">
    <property type="entry name" value="Transgly"/>
    <property type="match status" value="1"/>
</dbReference>
<dbReference type="GO" id="GO:0008360">
    <property type="term" value="P:regulation of cell shape"/>
    <property type="evidence" value="ECO:0007669"/>
    <property type="project" value="UniProtKB-KW"/>
</dbReference>
<comment type="catalytic activity">
    <reaction evidence="13">
        <text>[GlcNAc-(1-&gt;4)-Mur2Ac(oyl-L-Ala-gamma-D-Glu-L-Lys-D-Ala-D-Ala)](n)-di-trans,octa-cis-undecaprenyl diphosphate + beta-D-GlcNAc-(1-&gt;4)-Mur2Ac(oyl-L-Ala-gamma-D-Glu-L-Lys-D-Ala-D-Ala)-di-trans,octa-cis-undecaprenyl diphosphate = [GlcNAc-(1-&gt;4)-Mur2Ac(oyl-L-Ala-gamma-D-Glu-L-Lys-D-Ala-D-Ala)](n+1)-di-trans,octa-cis-undecaprenyl diphosphate + di-trans,octa-cis-undecaprenyl diphosphate + H(+)</text>
        <dbReference type="Rhea" id="RHEA:23708"/>
        <dbReference type="Rhea" id="RHEA-COMP:9602"/>
        <dbReference type="Rhea" id="RHEA-COMP:9603"/>
        <dbReference type="ChEBI" id="CHEBI:15378"/>
        <dbReference type="ChEBI" id="CHEBI:58405"/>
        <dbReference type="ChEBI" id="CHEBI:60033"/>
        <dbReference type="ChEBI" id="CHEBI:78435"/>
        <dbReference type="EC" id="2.4.99.28"/>
    </reaction>
</comment>
<dbReference type="AlphaFoldDB" id="X1BG79"/>
<keyword evidence="2" id="KW-1003">Cell membrane</keyword>
<dbReference type="SUPFAM" id="SSF53955">
    <property type="entry name" value="Lysozyme-like"/>
    <property type="match status" value="1"/>
</dbReference>
<dbReference type="EC" id="2.4.99.28" evidence="12"/>
<dbReference type="GO" id="GO:0030288">
    <property type="term" value="C:outer membrane-bounded periplasmic space"/>
    <property type="evidence" value="ECO:0007669"/>
    <property type="project" value="TreeGrafter"/>
</dbReference>
<evidence type="ECO:0000256" key="11">
    <source>
        <dbReference type="ARBA" id="ARBA00023316"/>
    </source>
</evidence>
<dbReference type="GO" id="GO:0004180">
    <property type="term" value="F:carboxypeptidase activity"/>
    <property type="evidence" value="ECO:0007669"/>
    <property type="project" value="UniProtKB-KW"/>
</dbReference>
<dbReference type="GO" id="GO:0071555">
    <property type="term" value="P:cell wall organization"/>
    <property type="evidence" value="ECO:0007669"/>
    <property type="project" value="UniProtKB-KW"/>
</dbReference>
<protein>
    <recommendedName>
        <fullName evidence="12">peptidoglycan glycosyltransferase</fullName>
        <ecNumber evidence="12">2.4.99.28</ecNumber>
    </recommendedName>
</protein>
<dbReference type="InterPro" id="IPR036950">
    <property type="entry name" value="PBP_transglycosylase"/>
</dbReference>
<name>X1BG79_9ZZZZ</name>
<organism evidence="15">
    <name type="scientific">marine sediment metagenome</name>
    <dbReference type="NCBI Taxonomy" id="412755"/>
    <lineage>
        <taxon>unclassified sequences</taxon>
        <taxon>metagenomes</taxon>
        <taxon>ecological metagenomes</taxon>
    </lineage>
</organism>
<evidence type="ECO:0000313" key="15">
    <source>
        <dbReference type="EMBL" id="GAG83118.1"/>
    </source>
</evidence>
<evidence type="ECO:0000256" key="8">
    <source>
        <dbReference type="ARBA" id="ARBA00022984"/>
    </source>
</evidence>
<comment type="subcellular location">
    <subcellularLocation>
        <location evidence="1">Cell membrane</location>
    </subcellularLocation>
</comment>
<dbReference type="InterPro" id="IPR012338">
    <property type="entry name" value="Beta-lactam/transpept-like"/>
</dbReference>
<keyword evidence="4" id="KW-0645">Protease</keyword>
<dbReference type="GO" id="GO:0008955">
    <property type="term" value="F:peptidoglycan glycosyltransferase activity"/>
    <property type="evidence" value="ECO:0007669"/>
    <property type="project" value="UniProtKB-EC"/>
</dbReference>
<dbReference type="PANTHER" id="PTHR32282:SF11">
    <property type="entry name" value="PENICILLIN-BINDING PROTEIN 1B"/>
    <property type="match status" value="1"/>
</dbReference>
<evidence type="ECO:0000256" key="13">
    <source>
        <dbReference type="ARBA" id="ARBA00049902"/>
    </source>
</evidence>
<feature type="non-terminal residue" evidence="15">
    <location>
        <position position="1"/>
    </location>
</feature>
<gene>
    <name evidence="15" type="ORF">S01H4_29802</name>
</gene>
<keyword evidence="3" id="KW-0121">Carboxypeptidase</keyword>
<evidence type="ECO:0000256" key="5">
    <source>
        <dbReference type="ARBA" id="ARBA00022676"/>
    </source>
</evidence>
<keyword evidence="10" id="KW-0511">Multifunctional enzyme</keyword>
<keyword evidence="9" id="KW-0472">Membrane</keyword>
<evidence type="ECO:0000256" key="1">
    <source>
        <dbReference type="ARBA" id="ARBA00004236"/>
    </source>
</evidence>
<evidence type="ECO:0000256" key="12">
    <source>
        <dbReference type="ARBA" id="ARBA00044770"/>
    </source>
</evidence>
<evidence type="ECO:0000256" key="4">
    <source>
        <dbReference type="ARBA" id="ARBA00022670"/>
    </source>
</evidence>
<evidence type="ECO:0000256" key="7">
    <source>
        <dbReference type="ARBA" id="ARBA00022960"/>
    </source>
</evidence>
<dbReference type="Gene3D" id="3.40.710.10">
    <property type="entry name" value="DD-peptidase/beta-lactamase superfamily"/>
    <property type="match status" value="1"/>
</dbReference>
<dbReference type="SUPFAM" id="SSF56601">
    <property type="entry name" value="beta-lactamase/transpeptidase-like"/>
    <property type="match status" value="1"/>
</dbReference>
<dbReference type="GO" id="GO:0009252">
    <property type="term" value="P:peptidoglycan biosynthetic process"/>
    <property type="evidence" value="ECO:0007669"/>
    <property type="project" value="UniProtKB-KW"/>
</dbReference>
<dbReference type="InterPro" id="IPR050396">
    <property type="entry name" value="Glycosyltr_51/Transpeptidase"/>
</dbReference>
<evidence type="ECO:0000256" key="9">
    <source>
        <dbReference type="ARBA" id="ARBA00023136"/>
    </source>
</evidence>
<dbReference type="GO" id="GO:0005886">
    <property type="term" value="C:plasma membrane"/>
    <property type="evidence" value="ECO:0007669"/>
    <property type="project" value="UniProtKB-SubCell"/>
</dbReference>
<dbReference type="Gene3D" id="1.10.3810.10">
    <property type="entry name" value="Biosynthetic peptidoglycan transglycosylase-like"/>
    <property type="match status" value="1"/>
</dbReference>